<evidence type="ECO:0000313" key="2">
    <source>
        <dbReference type="EMBL" id="KAA5534827.1"/>
    </source>
</evidence>
<dbReference type="EMBL" id="VWSH01000002">
    <property type="protein sequence ID" value="KAA5534827.1"/>
    <property type="molecule type" value="Genomic_DNA"/>
</dbReference>
<gene>
    <name evidence="2" type="ORF">F0919_09475</name>
</gene>
<dbReference type="Pfam" id="PF02602">
    <property type="entry name" value="HEM4"/>
    <property type="match status" value="1"/>
</dbReference>
<dbReference type="Gene3D" id="3.40.50.10090">
    <property type="match status" value="2"/>
</dbReference>
<reference evidence="2 3" key="1">
    <citation type="submission" date="2019-09" db="EMBL/GenBank/DDBJ databases">
        <title>Genome sequence and assembly of Taibaiella sp.</title>
        <authorList>
            <person name="Chhetri G."/>
        </authorList>
    </citation>
    <scope>NUCLEOTIDE SEQUENCE [LARGE SCALE GENOMIC DNA]</scope>
    <source>
        <strain evidence="2 3">KVB11</strain>
    </source>
</reference>
<dbReference type="GO" id="GO:0005829">
    <property type="term" value="C:cytosol"/>
    <property type="evidence" value="ECO:0007669"/>
    <property type="project" value="TreeGrafter"/>
</dbReference>
<dbReference type="PANTHER" id="PTHR12390">
    <property type="entry name" value="UROPORPHYRINOGEN III SYNTHASE"/>
    <property type="match status" value="1"/>
</dbReference>
<dbReference type="InterPro" id="IPR003754">
    <property type="entry name" value="4pyrrol_synth_uPrphyn_synth"/>
</dbReference>
<dbReference type="SUPFAM" id="SSF69618">
    <property type="entry name" value="HemD-like"/>
    <property type="match status" value="1"/>
</dbReference>
<feature type="domain" description="Tetrapyrrole biosynthesis uroporphyrinogen III synthase" evidence="1">
    <location>
        <begin position="11"/>
        <end position="213"/>
    </location>
</feature>
<evidence type="ECO:0000259" key="1">
    <source>
        <dbReference type="Pfam" id="PF02602"/>
    </source>
</evidence>
<accession>A0A5M6CID6</accession>
<proteinExistence type="predicted"/>
<dbReference type="InterPro" id="IPR039793">
    <property type="entry name" value="UROS/Hem4"/>
</dbReference>
<dbReference type="RefSeq" id="WP_150032506.1">
    <property type="nucleotide sequence ID" value="NZ_VWSH01000002.1"/>
</dbReference>
<dbReference type="InterPro" id="IPR036108">
    <property type="entry name" value="4pyrrol_syn_uPrphyn_synt_sf"/>
</dbReference>
<protein>
    <submittedName>
        <fullName evidence="2">Uroporphyrinogen-III synthase</fullName>
    </submittedName>
</protein>
<dbReference type="AlphaFoldDB" id="A0A5M6CID6"/>
<dbReference type="Proteomes" id="UP000323632">
    <property type="component" value="Unassembled WGS sequence"/>
</dbReference>
<dbReference type="CDD" id="cd06578">
    <property type="entry name" value="HemD"/>
    <property type="match status" value="1"/>
</dbReference>
<dbReference type="PANTHER" id="PTHR12390:SF0">
    <property type="entry name" value="UROPORPHYRINOGEN-III SYNTHASE"/>
    <property type="match status" value="1"/>
</dbReference>
<dbReference type="GO" id="GO:0006780">
    <property type="term" value="P:uroporphyrinogen III biosynthetic process"/>
    <property type="evidence" value="ECO:0007669"/>
    <property type="project" value="InterPro"/>
</dbReference>
<name>A0A5M6CID6_9BACT</name>
<organism evidence="2 3">
    <name type="scientific">Taibaiella lutea</name>
    <dbReference type="NCBI Taxonomy" id="2608001"/>
    <lineage>
        <taxon>Bacteria</taxon>
        <taxon>Pseudomonadati</taxon>
        <taxon>Bacteroidota</taxon>
        <taxon>Chitinophagia</taxon>
        <taxon>Chitinophagales</taxon>
        <taxon>Chitinophagaceae</taxon>
        <taxon>Taibaiella</taxon>
    </lineage>
</organism>
<keyword evidence="3" id="KW-1185">Reference proteome</keyword>
<sequence length="223" mass="24854">MQASSRIIASSYGIEMDEQPFIRVDSLYAPELEQKIINVGLGKRTVIFTSKNGVASVVQMLRGKQPEWDIYCLEGATRQAVQHYFVKATIKQDAKSAGDLVRTIDTNEISKSVIFFCGNKRMDTVPELMKGMGIDLEEVIVYQTLYTPSIIMKKYDGILFFSKSAVESFAAANRIPTKTALFAIGDTTAKALKDYVGNTLPIIQSPSPSEKTLIETIIDFYKR</sequence>
<dbReference type="GO" id="GO:0004852">
    <property type="term" value="F:uroporphyrinogen-III synthase activity"/>
    <property type="evidence" value="ECO:0007669"/>
    <property type="project" value="InterPro"/>
</dbReference>
<evidence type="ECO:0000313" key="3">
    <source>
        <dbReference type="Proteomes" id="UP000323632"/>
    </source>
</evidence>
<comment type="caution">
    <text evidence="2">The sequence shown here is derived from an EMBL/GenBank/DDBJ whole genome shotgun (WGS) entry which is preliminary data.</text>
</comment>